<accession>A0A0H5QCU4</accession>
<dbReference type="EMBL" id="CVTF01000046">
    <property type="protein sequence ID" value="CRY99090.1"/>
    <property type="molecule type" value="Genomic_DNA"/>
</dbReference>
<dbReference type="Proteomes" id="UP000182715">
    <property type="component" value="Unassembled WGS sequence"/>
</dbReference>
<protein>
    <recommendedName>
        <fullName evidence="3">Phage associated protein</fullName>
    </recommendedName>
</protein>
<evidence type="ECO:0000313" key="1">
    <source>
        <dbReference type="EMBL" id="CRY99090.1"/>
    </source>
</evidence>
<evidence type="ECO:0000313" key="2">
    <source>
        <dbReference type="Proteomes" id="UP000182715"/>
    </source>
</evidence>
<proteinExistence type="predicted"/>
<dbReference type="AlphaFoldDB" id="A0A0H5QCU4"/>
<organism evidence="1 2">
    <name type="scientific">Neisseria meningitidis serogroup B</name>
    <dbReference type="NCBI Taxonomy" id="491"/>
    <lineage>
        <taxon>Bacteria</taxon>
        <taxon>Pseudomonadati</taxon>
        <taxon>Pseudomonadota</taxon>
        <taxon>Betaproteobacteria</taxon>
        <taxon>Neisseriales</taxon>
        <taxon>Neisseriaceae</taxon>
        <taxon>Neisseria</taxon>
    </lineage>
</organism>
<name>A0A0H5QCU4_NEIMI</name>
<reference evidence="1 2" key="1">
    <citation type="submission" date="2014-11" db="EMBL/GenBank/DDBJ databases">
        <authorList>
            <person name="Diene M.Seydina."/>
        </authorList>
    </citation>
    <scope>NUCLEOTIDE SEQUENCE [LARGE SCALE GENOMIC DNA]</scope>
    <source>
        <strain evidence="1 2">Neisseria meningitidis CHUV</strain>
    </source>
</reference>
<dbReference type="EMBL" id="CVTF01000120">
    <property type="protein sequence ID" value="CRZ00123.1"/>
    <property type="molecule type" value="Genomic_DNA"/>
</dbReference>
<evidence type="ECO:0008006" key="3">
    <source>
        <dbReference type="Google" id="ProtNLM"/>
    </source>
</evidence>
<sequence length="66" mass="7576">MKFEERFIVQDLETHDFIYPDPFGDVGFTQNIKSAGQFESYEDALNSGINEIGGGFQIFQFFVKSE</sequence>